<evidence type="ECO:0000259" key="2">
    <source>
        <dbReference type="Pfam" id="PF16538"/>
    </source>
</evidence>
<organism evidence="3 4">
    <name type="scientific">Desulfosarcina ovata subsp. ovata</name>
    <dbReference type="NCBI Taxonomy" id="2752305"/>
    <lineage>
        <taxon>Bacteria</taxon>
        <taxon>Pseudomonadati</taxon>
        <taxon>Thermodesulfobacteriota</taxon>
        <taxon>Desulfobacteria</taxon>
        <taxon>Desulfobacterales</taxon>
        <taxon>Desulfosarcinaceae</taxon>
        <taxon>Desulfosarcina</taxon>
    </lineage>
</organism>
<evidence type="ECO:0000313" key="4">
    <source>
        <dbReference type="Proteomes" id="UP000422108"/>
    </source>
</evidence>
<evidence type="ECO:0000313" key="3">
    <source>
        <dbReference type="EMBL" id="BBO90798.1"/>
    </source>
</evidence>
<reference evidence="3 4" key="1">
    <citation type="submission" date="2019-11" db="EMBL/GenBank/DDBJ databases">
        <title>Comparative genomics of hydrocarbon-degrading Desulfosarcina strains.</title>
        <authorList>
            <person name="Watanabe M."/>
            <person name="Kojima H."/>
            <person name="Fukui M."/>
        </authorList>
    </citation>
    <scope>NUCLEOTIDE SEQUENCE [LARGE SCALE GENOMIC DNA]</scope>
    <source>
        <strain evidence="4">oXyS1</strain>
    </source>
</reference>
<evidence type="ECO:0000256" key="1">
    <source>
        <dbReference type="SAM" id="SignalP"/>
    </source>
</evidence>
<feature type="chain" id="PRO_5024366143" description="Flagellar assembly protein T C-terminal domain-containing protein" evidence="1">
    <location>
        <begin position="27"/>
        <end position="310"/>
    </location>
</feature>
<gene>
    <name evidence="3" type="ORF">DSCOOX_39780</name>
</gene>
<keyword evidence="1" id="KW-0732">Signal</keyword>
<accession>A0A5K8AE72</accession>
<dbReference type="Proteomes" id="UP000422108">
    <property type="component" value="Chromosome"/>
</dbReference>
<name>A0A5K8AE72_9BACT</name>
<keyword evidence="4" id="KW-1185">Reference proteome</keyword>
<dbReference type="EMBL" id="AP021879">
    <property type="protein sequence ID" value="BBO90798.1"/>
    <property type="molecule type" value="Genomic_DNA"/>
</dbReference>
<dbReference type="InterPro" id="IPR032388">
    <property type="entry name" value="FlgT_C"/>
</dbReference>
<proteinExistence type="predicted"/>
<sequence>MIGARVKIRLLALLAIAALISGCGIAASYRPAETKSIRDFSAHDRYHKKVGVMALTNNTFFTSGQATTPFMEAFLTSMSENAPDAQLTIPGKTDIPPFLLNPPRINKGEMDAFKLAALARQEGFNMVVSPVLMDIRVRKENTGFWFFRDVAYHLQIQTAAAVYDSITGARLTLNLLTDEVDIDDQQAEAIKNGQEMMVEDLVEVVGEMGEELGEQMGEAINATIWLSAIISTDDGTCLIPAGSQVGIQPGDRFSVLQGGEILTGLGDQRYIVPGLKIGEIRISQVAPRQSSATVDTDNLPPVGSIVVPGT</sequence>
<dbReference type="AlphaFoldDB" id="A0A5K8AE72"/>
<feature type="domain" description="Flagellar assembly protein T C-terminal" evidence="2">
    <location>
        <begin position="237"/>
        <end position="298"/>
    </location>
</feature>
<protein>
    <recommendedName>
        <fullName evidence="2">Flagellar assembly protein T C-terminal domain-containing protein</fullName>
    </recommendedName>
</protein>
<dbReference type="PROSITE" id="PS51257">
    <property type="entry name" value="PROKAR_LIPOPROTEIN"/>
    <property type="match status" value="1"/>
</dbReference>
<dbReference type="Gene3D" id="2.40.10.410">
    <property type="entry name" value="FlgT, C-terminal domain"/>
    <property type="match status" value="1"/>
</dbReference>
<dbReference type="RefSeq" id="WP_155311807.1">
    <property type="nucleotide sequence ID" value="NZ_AP021879.1"/>
</dbReference>
<dbReference type="Pfam" id="PF16538">
    <property type="entry name" value="FlgT_C"/>
    <property type="match status" value="1"/>
</dbReference>
<dbReference type="InterPro" id="IPR038165">
    <property type="entry name" value="FlgT_C_sf"/>
</dbReference>
<feature type="signal peptide" evidence="1">
    <location>
        <begin position="1"/>
        <end position="26"/>
    </location>
</feature>